<proteinExistence type="predicted"/>
<comment type="caution">
    <text evidence="1">The sequence shown here is derived from an EMBL/GenBank/DDBJ whole genome shotgun (WGS) entry which is preliminary data.</text>
</comment>
<protein>
    <submittedName>
        <fullName evidence="1">Uncharacterized protein</fullName>
    </submittedName>
</protein>
<gene>
    <name evidence="1" type="ORF">LCGC14_2749430</name>
</gene>
<organism evidence="1">
    <name type="scientific">marine sediment metagenome</name>
    <dbReference type="NCBI Taxonomy" id="412755"/>
    <lineage>
        <taxon>unclassified sequences</taxon>
        <taxon>metagenomes</taxon>
        <taxon>ecological metagenomes</taxon>
    </lineage>
</organism>
<accession>A0A0F8Z2D3</accession>
<reference evidence="1" key="1">
    <citation type="journal article" date="2015" name="Nature">
        <title>Complex archaea that bridge the gap between prokaryotes and eukaryotes.</title>
        <authorList>
            <person name="Spang A."/>
            <person name="Saw J.H."/>
            <person name="Jorgensen S.L."/>
            <person name="Zaremba-Niedzwiedzka K."/>
            <person name="Martijn J."/>
            <person name="Lind A.E."/>
            <person name="van Eijk R."/>
            <person name="Schleper C."/>
            <person name="Guy L."/>
            <person name="Ettema T.J."/>
        </authorList>
    </citation>
    <scope>NUCLEOTIDE SEQUENCE</scope>
</reference>
<dbReference type="AlphaFoldDB" id="A0A0F8Z2D3"/>
<evidence type="ECO:0000313" key="1">
    <source>
        <dbReference type="EMBL" id="KKK87818.1"/>
    </source>
</evidence>
<dbReference type="EMBL" id="LAZR01050233">
    <property type="protein sequence ID" value="KKK87818.1"/>
    <property type="molecule type" value="Genomic_DNA"/>
</dbReference>
<sequence length="50" mass="5644">MPPNWKDIDRCPIWKVLGVTECNDCNGLVDCWGEETVLPEPQEAKNESPS</sequence>
<name>A0A0F8Z2D3_9ZZZZ</name>